<protein>
    <submittedName>
        <fullName evidence="10">Aquaporin-9</fullName>
    </submittedName>
</protein>
<dbReference type="InterPro" id="IPR023271">
    <property type="entry name" value="Aquaporin-like"/>
</dbReference>
<evidence type="ECO:0000256" key="7">
    <source>
        <dbReference type="RuleBase" id="RU000477"/>
    </source>
</evidence>
<proteinExistence type="inferred from homology"/>
<dbReference type="PANTHER" id="PTHR43829">
    <property type="entry name" value="AQUAPORIN OR AQUAGLYCEROPORIN RELATED"/>
    <property type="match status" value="1"/>
</dbReference>
<dbReference type="Proteomes" id="UP000770015">
    <property type="component" value="Unassembled WGS sequence"/>
</dbReference>
<dbReference type="Gene3D" id="1.20.1080.10">
    <property type="entry name" value="Glycerol uptake facilitator protein"/>
    <property type="match status" value="1"/>
</dbReference>
<evidence type="ECO:0000256" key="3">
    <source>
        <dbReference type="ARBA" id="ARBA00022448"/>
    </source>
</evidence>
<feature type="compositionally biased region" description="Basic and acidic residues" evidence="8">
    <location>
        <begin position="68"/>
        <end position="82"/>
    </location>
</feature>
<feature type="transmembrane region" description="Helical" evidence="9">
    <location>
        <begin position="295"/>
        <end position="317"/>
    </location>
</feature>
<evidence type="ECO:0000313" key="11">
    <source>
        <dbReference type="Proteomes" id="UP000770015"/>
    </source>
</evidence>
<feature type="transmembrane region" description="Helical" evidence="9">
    <location>
        <begin position="209"/>
        <end position="232"/>
    </location>
</feature>
<dbReference type="InterPro" id="IPR000425">
    <property type="entry name" value="MIP"/>
</dbReference>
<evidence type="ECO:0000256" key="5">
    <source>
        <dbReference type="ARBA" id="ARBA00022989"/>
    </source>
</evidence>
<name>A0A9P9AET3_9PEZI</name>
<dbReference type="SUPFAM" id="SSF81338">
    <property type="entry name" value="Aquaporin-like"/>
    <property type="match status" value="1"/>
</dbReference>
<evidence type="ECO:0000256" key="1">
    <source>
        <dbReference type="ARBA" id="ARBA00004141"/>
    </source>
</evidence>
<organism evidence="10 11">
    <name type="scientific">Plectosphaerella plurivora</name>
    <dbReference type="NCBI Taxonomy" id="936078"/>
    <lineage>
        <taxon>Eukaryota</taxon>
        <taxon>Fungi</taxon>
        <taxon>Dikarya</taxon>
        <taxon>Ascomycota</taxon>
        <taxon>Pezizomycotina</taxon>
        <taxon>Sordariomycetes</taxon>
        <taxon>Hypocreomycetidae</taxon>
        <taxon>Glomerellales</taxon>
        <taxon>Plectosphaerellaceae</taxon>
        <taxon>Plectosphaerella</taxon>
    </lineage>
</organism>
<keyword evidence="5 9" id="KW-1133">Transmembrane helix</keyword>
<evidence type="ECO:0000256" key="8">
    <source>
        <dbReference type="SAM" id="MobiDB-lite"/>
    </source>
</evidence>
<dbReference type="InterPro" id="IPR050363">
    <property type="entry name" value="MIP/Aquaporin"/>
</dbReference>
<dbReference type="PANTHER" id="PTHR43829:SF14">
    <property type="entry name" value="AQUAPORIN 3"/>
    <property type="match status" value="1"/>
</dbReference>
<gene>
    <name evidence="10" type="ORF">F5X68DRAFT_199661</name>
</gene>
<comment type="caution">
    <text evidence="10">The sequence shown here is derived from an EMBL/GenBank/DDBJ whole genome shotgun (WGS) entry which is preliminary data.</text>
</comment>
<evidence type="ECO:0000256" key="4">
    <source>
        <dbReference type="ARBA" id="ARBA00022692"/>
    </source>
</evidence>
<feature type="transmembrane region" description="Helical" evidence="9">
    <location>
        <begin position="125"/>
        <end position="147"/>
    </location>
</feature>
<keyword evidence="4 7" id="KW-0812">Transmembrane</keyword>
<comment type="similarity">
    <text evidence="2 7">Belongs to the MIP/aquaporin (TC 1.A.8) family.</text>
</comment>
<dbReference type="PRINTS" id="PR00783">
    <property type="entry name" value="MINTRINSICP"/>
</dbReference>
<dbReference type="PROSITE" id="PS00221">
    <property type="entry name" value="MIP"/>
    <property type="match status" value="1"/>
</dbReference>
<evidence type="ECO:0000256" key="6">
    <source>
        <dbReference type="ARBA" id="ARBA00023136"/>
    </source>
</evidence>
<feature type="transmembrane region" description="Helical" evidence="9">
    <location>
        <begin position="167"/>
        <end position="188"/>
    </location>
</feature>
<feature type="transmembrane region" description="Helical" evidence="9">
    <location>
        <begin position="269"/>
        <end position="289"/>
    </location>
</feature>
<feature type="region of interest" description="Disordered" evidence="8">
    <location>
        <begin position="61"/>
        <end position="82"/>
    </location>
</feature>
<dbReference type="EMBL" id="JAGSXJ010000003">
    <property type="protein sequence ID" value="KAH6693773.1"/>
    <property type="molecule type" value="Genomic_DNA"/>
</dbReference>
<accession>A0A9P9AET3</accession>
<dbReference type="GO" id="GO:0005886">
    <property type="term" value="C:plasma membrane"/>
    <property type="evidence" value="ECO:0007669"/>
    <property type="project" value="TreeGrafter"/>
</dbReference>
<sequence length="418" mass="45874">MAASGTATPVPSAPSAAHYFLHQQTGQQSESPAESSHDLHLGLKNSSFFFRTDSAHTLTPLRSATSTHPDHHHHELHDLETEHDHELDVLAAARRYLDAREPVYRPVSQRRLDLERHRPTWLRECVAEATGVFFFVICGIASIASFVLHHDHPQGLAAFGSVFQIGWAFGVGVALAVITCAPVSGGHFNPAITLAMAFWQDFPWRKVPYYIFSQIFGAFMAGLVLMACYWTKVQEVNATLLAAGRPLIGGGLPASMLCPMPNEGQSLGYLFAAEFFADAFIGVAVWAALDPANPFMTPGAIPFVIGLAYANMIWGFGSQTLSTNLARDLGTRMVAAIFFGRDVWTHAGYAPIGMLVNIPATLLATAFYEFWIRDSFAIVGRGHARHQEGEAGLYRHMIKSGMLDEESGVRMPLREKQH</sequence>
<evidence type="ECO:0000313" key="10">
    <source>
        <dbReference type="EMBL" id="KAH6693773.1"/>
    </source>
</evidence>
<evidence type="ECO:0000256" key="9">
    <source>
        <dbReference type="SAM" id="Phobius"/>
    </source>
</evidence>
<reference evidence="10" key="1">
    <citation type="journal article" date="2021" name="Nat. Commun.">
        <title>Genetic determinants of endophytism in the Arabidopsis root mycobiome.</title>
        <authorList>
            <person name="Mesny F."/>
            <person name="Miyauchi S."/>
            <person name="Thiergart T."/>
            <person name="Pickel B."/>
            <person name="Atanasova L."/>
            <person name="Karlsson M."/>
            <person name="Huettel B."/>
            <person name="Barry K.W."/>
            <person name="Haridas S."/>
            <person name="Chen C."/>
            <person name="Bauer D."/>
            <person name="Andreopoulos W."/>
            <person name="Pangilinan J."/>
            <person name="LaButti K."/>
            <person name="Riley R."/>
            <person name="Lipzen A."/>
            <person name="Clum A."/>
            <person name="Drula E."/>
            <person name="Henrissat B."/>
            <person name="Kohler A."/>
            <person name="Grigoriev I.V."/>
            <person name="Martin F.M."/>
            <person name="Hacquard S."/>
        </authorList>
    </citation>
    <scope>NUCLEOTIDE SEQUENCE</scope>
    <source>
        <strain evidence="10">MPI-SDFR-AT-0117</strain>
    </source>
</reference>
<dbReference type="AlphaFoldDB" id="A0A9P9AET3"/>
<keyword evidence="11" id="KW-1185">Reference proteome</keyword>
<keyword evidence="3 7" id="KW-0813">Transport</keyword>
<dbReference type="Pfam" id="PF00230">
    <property type="entry name" value="MIP"/>
    <property type="match status" value="1"/>
</dbReference>
<dbReference type="GO" id="GO:0015254">
    <property type="term" value="F:glycerol channel activity"/>
    <property type="evidence" value="ECO:0007669"/>
    <property type="project" value="TreeGrafter"/>
</dbReference>
<dbReference type="InterPro" id="IPR022357">
    <property type="entry name" value="MIP_CS"/>
</dbReference>
<comment type="subcellular location">
    <subcellularLocation>
        <location evidence="1">Membrane</location>
        <topology evidence="1">Multi-pass membrane protein</topology>
    </subcellularLocation>
</comment>
<dbReference type="OrthoDB" id="3222at2759"/>
<dbReference type="GO" id="GO:0015250">
    <property type="term" value="F:water channel activity"/>
    <property type="evidence" value="ECO:0007669"/>
    <property type="project" value="TreeGrafter"/>
</dbReference>
<keyword evidence="6 9" id="KW-0472">Membrane</keyword>
<evidence type="ECO:0000256" key="2">
    <source>
        <dbReference type="ARBA" id="ARBA00006175"/>
    </source>
</evidence>